<gene>
    <name evidence="4" type="primary">lptA</name>
    <name evidence="7" type="ORF">ABW99_14295</name>
</gene>
<dbReference type="Gene3D" id="2.60.450.10">
    <property type="entry name" value="Lipopolysaccharide (LPS) transport protein A like domain"/>
    <property type="match status" value="1"/>
</dbReference>
<dbReference type="InterPro" id="IPR014340">
    <property type="entry name" value="LptA"/>
</dbReference>
<feature type="compositionally biased region" description="Polar residues" evidence="5">
    <location>
        <begin position="203"/>
        <end position="213"/>
    </location>
</feature>
<protein>
    <recommendedName>
        <fullName evidence="4">Lipopolysaccharide export system protein LptA</fullName>
    </recommendedName>
</protein>
<dbReference type="Proteomes" id="UP000036700">
    <property type="component" value="Chromosome"/>
</dbReference>
<comment type="function">
    <text evidence="4">Involved in the assembly of lipopolysaccharide (LPS). Required for the translocation of LPS from the inner membrane to the outer membrane.</text>
</comment>
<dbReference type="GO" id="GO:0015920">
    <property type="term" value="P:lipopolysaccharide transport"/>
    <property type="evidence" value="ECO:0007669"/>
    <property type="project" value="UniProtKB-UniRule"/>
</dbReference>
<dbReference type="Pfam" id="PF03968">
    <property type="entry name" value="LptD_N"/>
    <property type="match status" value="1"/>
</dbReference>
<evidence type="ECO:0000313" key="7">
    <source>
        <dbReference type="EMBL" id="AKJ69205.1"/>
    </source>
</evidence>
<evidence type="ECO:0000256" key="1">
    <source>
        <dbReference type="ARBA" id="ARBA00022448"/>
    </source>
</evidence>
<accession>A0A0G3EQE7</accession>
<dbReference type="InterPro" id="IPR052037">
    <property type="entry name" value="LPS_export_LptA"/>
</dbReference>
<reference evidence="8" key="1">
    <citation type="submission" date="2015-06" db="EMBL/GenBank/DDBJ databases">
        <authorList>
            <person name="Lim Y.L."/>
            <person name="Ee R."/>
            <person name="Yong D."/>
            <person name="How K.Y."/>
            <person name="Yin W.F."/>
            <person name="Chan K.G."/>
        </authorList>
    </citation>
    <scope>NUCLEOTIDE SEQUENCE [LARGE SCALE GENOMIC DNA]</scope>
    <source>
        <strain evidence="8">DSM 25325</strain>
    </source>
</reference>
<keyword evidence="8" id="KW-1185">Reference proteome</keyword>
<dbReference type="GO" id="GO:0030288">
    <property type="term" value="C:outer membrane-bounded periplasmic space"/>
    <property type="evidence" value="ECO:0007669"/>
    <property type="project" value="TreeGrafter"/>
</dbReference>
<keyword evidence="1 4" id="KW-0813">Transport</keyword>
<dbReference type="EMBL" id="CP011568">
    <property type="protein sequence ID" value="AKJ69205.1"/>
    <property type="molecule type" value="Genomic_DNA"/>
</dbReference>
<dbReference type="GO" id="GO:0001530">
    <property type="term" value="F:lipopolysaccharide binding"/>
    <property type="evidence" value="ECO:0007669"/>
    <property type="project" value="InterPro"/>
</dbReference>
<feature type="compositionally biased region" description="Low complexity" evidence="5">
    <location>
        <begin position="183"/>
        <end position="201"/>
    </location>
</feature>
<evidence type="ECO:0000256" key="3">
    <source>
        <dbReference type="ARBA" id="ARBA00022764"/>
    </source>
</evidence>
<dbReference type="PANTHER" id="PTHR36504:SF1">
    <property type="entry name" value="LIPOPOLYSACCHARIDE EXPORT SYSTEM PROTEIN LPTA"/>
    <property type="match status" value="1"/>
</dbReference>
<evidence type="ECO:0000256" key="5">
    <source>
        <dbReference type="SAM" id="MobiDB-lite"/>
    </source>
</evidence>
<dbReference type="RefSeq" id="WP_047215102.1">
    <property type="nucleotide sequence ID" value="NZ_CP011568.3"/>
</dbReference>
<feature type="chain" id="PRO_5008988138" description="Lipopolysaccharide export system protein LptA" evidence="4">
    <location>
        <begin position="31"/>
        <end position="213"/>
    </location>
</feature>
<dbReference type="InterPro" id="IPR005653">
    <property type="entry name" value="OstA-like_N"/>
</dbReference>
<dbReference type="KEGG" id="ptx:ABW99_14295"/>
<dbReference type="AlphaFoldDB" id="A0A0G3EQE7"/>
<comment type="similarity">
    <text evidence="4">Belongs to the LptA family.</text>
</comment>
<keyword evidence="3 4" id="KW-0574">Periplasm</keyword>
<dbReference type="GO" id="GO:0043165">
    <property type="term" value="P:Gram-negative-bacterium-type cell outer membrane assembly"/>
    <property type="evidence" value="ECO:0007669"/>
    <property type="project" value="UniProtKB-UniRule"/>
</dbReference>
<dbReference type="PATRIC" id="fig|445709.3.peg.3031"/>
<feature type="domain" description="Organic solvent tolerance-like N-terminal" evidence="6">
    <location>
        <begin position="40"/>
        <end position="157"/>
    </location>
</feature>
<keyword evidence="2 4" id="KW-0732">Signal</keyword>
<feature type="signal peptide" evidence="4">
    <location>
        <begin position="1"/>
        <end position="30"/>
    </location>
</feature>
<dbReference type="NCBIfam" id="TIGR03002">
    <property type="entry name" value="outer_YhbN_LptA"/>
    <property type="match status" value="1"/>
</dbReference>
<evidence type="ECO:0000256" key="2">
    <source>
        <dbReference type="ARBA" id="ARBA00022729"/>
    </source>
</evidence>
<proteinExistence type="inferred from homology"/>
<organism evidence="7 8">
    <name type="scientific">Pandoraea thiooxydans</name>
    <dbReference type="NCBI Taxonomy" id="445709"/>
    <lineage>
        <taxon>Bacteria</taxon>
        <taxon>Pseudomonadati</taxon>
        <taxon>Pseudomonadota</taxon>
        <taxon>Betaproteobacteria</taxon>
        <taxon>Burkholderiales</taxon>
        <taxon>Burkholderiaceae</taxon>
        <taxon>Pandoraea</taxon>
    </lineage>
</organism>
<sequence length="213" mass="23114" precursor="true">MTDRSIFWRLGCAALTILACALLFSMPARAERADRDKPMNIESDQMRYDDLKQVNVFTGNVTITKGTIVLKADRVEVHQDPEGYQYATAYAAPGKLAFMKQKRDGLDEYIEGWGEQIDYNGKTQIATLTKHAVLKRLAGAKVMDEVHGSVITYDTYNEVYTAVGGKDQVSENNPGGRVRATLAPKTASTPGAAAPSGAGTALKPSNSLGNPRE</sequence>
<evidence type="ECO:0000313" key="8">
    <source>
        <dbReference type="Proteomes" id="UP000036700"/>
    </source>
</evidence>
<dbReference type="STRING" id="445709.ABW99_14295"/>
<dbReference type="GO" id="GO:0009279">
    <property type="term" value="C:cell outer membrane"/>
    <property type="evidence" value="ECO:0007669"/>
    <property type="project" value="TreeGrafter"/>
</dbReference>
<dbReference type="GO" id="GO:0017089">
    <property type="term" value="F:glycolipid transfer activity"/>
    <property type="evidence" value="ECO:0007669"/>
    <property type="project" value="TreeGrafter"/>
</dbReference>
<comment type="subcellular location">
    <subcellularLocation>
        <location evidence="4">Periplasm</location>
    </subcellularLocation>
</comment>
<feature type="region of interest" description="Disordered" evidence="5">
    <location>
        <begin position="166"/>
        <end position="213"/>
    </location>
</feature>
<name>A0A0G3EQE7_9BURK</name>
<dbReference type="PANTHER" id="PTHR36504">
    <property type="entry name" value="LIPOPOLYSACCHARIDE EXPORT SYSTEM PROTEIN LPTA"/>
    <property type="match status" value="1"/>
</dbReference>
<dbReference type="PROSITE" id="PS51257">
    <property type="entry name" value="PROKAR_LIPOPROTEIN"/>
    <property type="match status" value="1"/>
</dbReference>
<evidence type="ECO:0000259" key="6">
    <source>
        <dbReference type="Pfam" id="PF03968"/>
    </source>
</evidence>
<evidence type="ECO:0000256" key="4">
    <source>
        <dbReference type="HAMAP-Rule" id="MF_01914"/>
    </source>
</evidence>
<dbReference type="OrthoDB" id="5294855at2"/>
<dbReference type="HAMAP" id="MF_01914">
    <property type="entry name" value="LPS_assembly_LptA"/>
    <property type="match status" value="1"/>
</dbReference>
<comment type="subunit">
    <text evidence="4">Component of the lipopolysaccharide transport and assembly complex.</text>
</comment>